<feature type="domain" description="SH3b" evidence="3">
    <location>
        <begin position="198"/>
        <end position="257"/>
    </location>
</feature>
<accession>A0A255EA47</accession>
<organism evidence="5 6">
    <name type="scientific">Parenemella sanctibonifatiensis</name>
    <dbReference type="NCBI Taxonomy" id="2016505"/>
    <lineage>
        <taxon>Bacteria</taxon>
        <taxon>Bacillati</taxon>
        <taxon>Actinomycetota</taxon>
        <taxon>Actinomycetes</taxon>
        <taxon>Propionibacteriales</taxon>
        <taxon>Propionibacteriaceae</taxon>
        <taxon>Parenemella</taxon>
    </lineage>
</organism>
<evidence type="ECO:0000313" key="6">
    <source>
        <dbReference type="Proteomes" id="UP000216533"/>
    </source>
</evidence>
<evidence type="ECO:0008006" key="7">
    <source>
        <dbReference type="Google" id="ProtNLM"/>
    </source>
</evidence>
<evidence type="ECO:0000259" key="3">
    <source>
        <dbReference type="Pfam" id="PF08239"/>
    </source>
</evidence>
<proteinExistence type="predicted"/>
<dbReference type="Gene3D" id="2.30.30.40">
    <property type="entry name" value="SH3 Domains"/>
    <property type="match status" value="1"/>
</dbReference>
<feature type="region of interest" description="Disordered" evidence="1">
    <location>
        <begin position="173"/>
        <end position="193"/>
    </location>
</feature>
<sequence length="268" mass="28114">MTITAPRHLWRTLAGLCAALLLATGVAVSGATTASAANNNEIAWNFFRSKGLSEAQTAGLIGNFIHESGSDPINPAAVQYGGGPGRGLAQWEGSRRIDLENFAAQRGVAWSNLQLQLDFVWLELQGTERNAYNKLLATSTPADAAVSVRIWYERPSVHADELRIAAAQKTYNTYSGGGSDPDPDPEPGGAPGVVVGAGVNVRTSPSLGGAIVGSLPTGDVTIQCQTRGDAVQGEYNTDWWAKVSVNGETGFASRAYIRVDAGVNVPTC</sequence>
<feature type="domain" description="Phage tail lysozyme" evidence="4">
    <location>
        <begin position="39"/>
        <end position="174"/>
    </location>
</feature>
<evidence type="ECO:0000256" key="1">
    <source>
        <dbReference type="SAM" id="MobiDB-lite"/>
    </source>
</evidence>
<dbReference type="Gene3D" id="1.10.530.10">
    <property type="match status" value="1"/>
</dbReference>
<dbReference type="RefSeq" id="WP_094450935.1">
    <property type="nucleotide sequence ID" value="NZ_NMVI01000018.1"/>
</dbReference>
<feature type="chain" id="PRO_5013123931" description="SH3 domain-containing protein" evidence="2">
    <location>
        <begin position="37"/>
        <end position="268"/>
    </location>
</feature>
<name>A0A255EA47_9ACTN</name>
<dbReference type="Pfam" id="PF08239">
    <property type="entry name" value="SH3_3"/>
    <property type="match status" value="1"/>
</dbReference>
<comment type="caution">
    <text evidence="5">The sequence shown here is derived from an EMBL/GenBank/DDBJ whole genome shotgun (WGS) entry which is preliminary data.</text>
</comment>
<dbReference type="EMBL" id="NMVI01000018">
    <property type="protein sequence ID" value="OYN86365.1"/>
    <property type="molecule type" value="Genomic_DNA"/>
</dbReference>
<dbReference type="InterPro" id="IPR003646">
    <property type="entry name" value="SH3-like_bac-type"/>
</dbReference>
<protein>
    <recommendedName>
        <fullName evidence="7">SH3 domain-containing protein</fullName>
    </recommendedName>
</protein>
<dbReference type="AlphaFoldDB" id="A0A255EA47"/>
<reference evidence="5 6" key="1">
    <citation type="submission" date="2017-07" db="EMBL/GenBank/DDBJ databases">
        <title>Draft whole genome sequences of clinical Proprionibacteriaceae strains.</title>
        <authorList>
            <person name="Bernier A.-M."/>
            <person name="Bernard K."/>
            <person name="Domingo M.-C."/>
        </authorList>
    </citation>
    <scope>NUCLEOTIDE SEQUENCE [LARGE SCALE GENOMIC DNA]</scope>
    <source>
        <strain evidence="5 6">NML 160184</strain>
    </source>
</reference>
<evidence type="ECO:0000259" key="4">
    <source>
        <dbReference type="Pfam" id="PF18013"/>
    </source>
</evidence>
<dbReference type="Pfam" id="PF18013">
    <property type="entry name" value="Phage_lysozyme2"/>
    <property type="match status" value="1"/>
</dbReference>
<keyword evidence="2" id="KW-0732">Signal</keyword>
<dbReference type="InterPro" id="IPR041219">
    <property type="entry name" value="Phage_lysozyme2"/>
</dbReference>
<dbReference type="Proteomes" id="UP000216533">
    <property type="component" value="Unassembled WGS sequence"/>
</dbReference>
<feature type="signal peptide" evidence="2">
    <location>
        <begin position="1"/>
        <end position="36"/>
    </location>
</feature>
<evidence type="ECO:0000313" key="5">
    <source>
        <dbReference type="EMBL" id="OYN86365.1"/>
    </source>
</evidence>
<evidence type="ECO:0000256" key="2">
    <source>
        <dbReference type="SAM" id="SignalP"/>
    </source>
</evidence>
<gene>
    <name evidence="5" type="ORF">CGZ92_08375</name>
</gene>